<sequence>MNGEAEQYVAIEITNQNKELANSIKVKLDKSIPSSTTTTQCSIYRVHEKFRKIHKFAYTPEMISIGPFHRGQGSLAAMEDHKLRYAHALLSRTTPIGTNKLEECVAYMGRIEDEARKCYSEPIVLSSNEFVEMMVIDGLFMIELFRKSAGEVKIERDDPIFGNIWGLSSLVRDLVLLENQLPMIVLDCLFNVPALKEELQGVSIKILSLKFFDPLMPRGKEVIQTSFSGTEGKHLLDLLGKTFHDLPSAPKGKVKKVSWKFIPSVTELKRAGVKFVKSSTNGSFLDIKFKDGVMEIPPIIIQDQTDTLLRNLIASEQCCDGHVTYMTSYAFFMDSLINTGDDVGVLRKQGIMTNYLGDDEDVADLFNKLCCEVTLANFYYSELCDQVNAYYKTRWHVWRATLKRDYFNNPWAIVSFVGAIILLFLTLTSTIFAILSFTVHDS</sequence>
<keyword evidence="1" id="KW-0812">Transmembrane</keyword>
<comment type="caution">
    <text evidence="2">The sequence shown here is derived from an EMBL/GenBank/DDBJ whole genome shotgun (WGS) entry which is preliminary data.</text>
</comment>
<name>A0AAD4S9T4_9MAGN</name>
<dbReference type="PANTHER" id="PTHR31170:SF17">
    <property type="match status" value="1"/>
</dbReference>
<evidence type="ECO:0000313" key="2">
    <source>
        <dbReference type="EMBL" id="KAI3879230.1"/>
    </source>
</evidence>
<accession>A0AAD4S9T4</accession>
<dbReference type="PANTHER" id="PTHR31170">
    <property type="entry name" value="BNAC04G53230D PROTEIN"/>
    <property type="match status" value="1"/>
</dbReference>
<gene>
    <name evidence="2" type="ORF">MKW98_028797</name>
</gene>
<evidence type="ECO:0000313" key="3">
    <source>
        <dbReference type="Proteomes" id="UP001202328"/>
    </source>
</evidence>
<feature type="transmembrane region" description="Helical" evidence="1">
    <location>
        <begin position="411"/>
        <end position="437"/>
    </location>
</feature>
<dbReference type="Proteomes" id="UP001202328">
    <property type="component" value="Unassembled WGS sequence"/>
</dbReference>
<dbReference type="InterPro" id="IPR004158">
    <property type="entry name" value="DUF247_pln"/>
</dbReference>
<protein>
    <submittedName>
        <fullName evidence="2">Uncharacterized protein</fullName>
    </submittedName>
</protein>
<keyword evidence="1" id="KW-1133">Transmembrane helix</keyword>
<dbReference type="AlphaFoldDB" id="A0AAD4S9T4"/>
<keyword evidence="1" id="KW-0472">Membrane</keyword>
<keyword evidence="3" id="KW-1185">Reference proteome</keyword>
<evidence type="ECO:0000256" key="1">
    <source>
        <dbReference type="SAM" id="Phobius"/>
    </source>
</evidence>
<reference evidence="2" key="1">
    <citation type="submission" date="2022-04" db="EMBL/GenBank/DDBJ databases">
        <title>A functionally conserved STORR gene fusion in Papaver species that diverged 16.8 million years ago.</title>
        <authorList>
            <person name="Catania T."/>
        </authorList>
    </citation>
    <scope>NUCLEOTIDE SEQUENCE</scope>
    <source>
        <strain evidence="2">S-188037</strain>
    </source>
</reference>
<dbReference type="Pfam" id="PF03140">
    <property type="entry name" value="DUF247"/>
    <property type="match status" value="1"/>
</dbReference>
<dbReference type="EMBL" id="JAJJMB010012264">
    <property type="protein sequence ID" value="KAI3879230.1"/>
    <property type="molecule type" value="Genomic_DNA"/>
</dbReference>
<organism evidence="2 3">
    <name type="scientific">Papaver atlanticum</name>
    <dbReference type="NCBI Taxonomy" id="357466"/>
    <lineage>
        <taxon>Eukaryota</taxon>
        <taxon>Viridiplantae</taxon>
        <taxon>Streptophyta</taxon>
        <taxon>Embryophyta</taxon>
        <taxon>Tracheophyta</taxon>
        <taxon>Spermatophyta</taxon>
        <taxon>Magnoliopsida</taxon>
        <taxon>Ranunculales</taxon>
        <taxon>Papaveraceae</taxon>
        <taxon>Papaveroideae</taxon>
        <taxon>Papaver</taxon>
    </lineage>
</organism>
<proteinExistence type="predicted"/>